<reference evidence="2" key="1">
    <citation type="submission" date="2016-11" db="EMBL/GenBank/DDBJ databases">
        <authorList>
            <person name="Varghese N."/>
            <person name="Submissions S."/>
        </authorList>
    </citation>
    <scope>NUCLEOTIDE SEQUENCE [LARGE SCALE GENOMIC DNA]</scope>
    <source>
        <strain evidence="2">DSM 24579</strain>
    </source>
</reference>
<organism evidence="1 2">
    <name type="scientific">Salegentibacter echinorum</name>
    <dbReference type="NCBI Taxonomy" id="1073325"/>
    <lineage>
        <taxon>Bacteria</taxon>
        <taxon>Pseudomonadati</taxon>
        <taxon>Bacteroidota</taxon>
        <taxon>Flavobacteriia</taxon>
        <taxon>Flavobacteriales</taxon>
        <taxon>Flavobacteriaceae</taxon>
        <taxon>Salegentibacter</taxon>
    </lineage>
</organism>
<dbReference type="AlphaFoldDB" id="A0A1M5J3L0"/>
<dbReference type="STRING" id="1073325.SAMN05444483_10994"/>
<gene>
    <name evidence="1" type="ORF">SAMN05444483_10994</name>
</gene>
<dbReference type="EMBL" id="FQVT01000009">
    <property type="protein sequence ID" value="SHG34945.1"/>
    <property type="molecule type" value="Genomic_DNA"/>
</dbReference>
<evidence type="ECO:0000313" key="1">
    <source>
        <dbReference type="EMBL" id="SHG34945.1"/>
    </source>
</evidence>
<keyword evidence="2" id="KW-1185">Reference proteome</keyword>
<dbReference type="Proteomes" id="UP000183945">
    <property type="component" value="Unassembled WGS sequence"/>
</dbReference>
<protein>
    <submittedName>
        <fullName evidence="1">Uncharacterized protein</fullName>
    </submittedName>
</protein>
<dbReference type="RefSeq" id="WP_072880447.1">
    <property type="nucleotide sequence ID" value="NZ_FQVT01000009.1"/>
</dbReference>
<evidence type="ECO:0000313" key="2">
    <source>
        <dbReference type="Proteomes" id="UP000183945"/>
    </source>
</evidence>
<name>A0A1M5J3L0_SALEC</name>
<sequence length="248" mass="28824">MAKNQFKLNGYDLSLKMRKSRRKFALNATDQALFNELVAICNEDGWERYFKCSNWELCNALRISENTLVKSRKQLIKADLIYFKSGKSKREYSTYSFLTTSKFEVDAEVVNPTTPLTPEQFTSNNEVKAADYYKGKEETKQINIYSEKDFLKDWNELRAKHLKKPSRLNNIGGGVERASFNDLLESYSRKDFKNALIGLFKQKSWPNDNSQMASNPKHFLTHFNTYLTAFHDQNAELYGKQKTESIAL</sequence>
<accession>A0A1M5J3L0</accession>
<dbReference type="OrthoDB" id="1442826at2"/>
<proteinExistence type="predicted"/>